<evidence type="ECO:0000313" key="3">
    <source>
        <dbReference type="Proteomes" id="UP000230886"/>
    </source>
</evidence>
<dbReference type="InterPro" id="IPR029479">
    <property type="entry name" value="Nitroreductase"/>
</dbReference>
<proteinExistence type="predicted"/>
<dbReference type="EMBL" id="NOVD01000001">
    <property type="protein sequence ID" value="PCK29202.1"/>
    <property type="molecule type" value="Genomic_DNA"/>
</dbReference>
<reference evidence="2 3" key="1">
    <citation type="submission" date="2017-07" db="EMBL/GenBank/DDBJ databases">
        <title>Draft sequence of Rhodococcus enclensis 23b-28.</title>
        <authorList>
            <person name="Besaury L."/>
            <person name="Sancelme M."/>
            <person name="Amato P."/>
            <person name="Lallement A."/>
            <person name="Delort A.-M."/>
        </authorList>
    </citation>
    <scope>NUCLEOTIDE SEQUENCE [LARGE SCALE GENOMIC DNA]</scope>
    <source>
        <strain evidence="2 3">23b-28</strain>
    </source>
</reference>
<organism evidence="2 3">
    <name type="scientific">Rhodococcus qingshengii</name>
    <dbReference type="NCBI Taxonomy" id="334542"/>
    <lineage>
        <taxon>Bacteria</taxon>
        <taxon>Bacillati</taxon>
        <taxon>Actinomycetota</taxon>
        <taxon>Actinomycetes</taxon>
        <taxon>Mycobacteriales</taxon>
        <taxon>Nocardiaceae</taxon>
        <taxon>Rhodococcus</taxon>
        <taxon>Rhodococcus erythropolis group</taxon>
    </lineage>
</organism>
<feature type="domain" description="Nitroreductase" evidence="1">
    <location>
        <begin position="70"/>
        <end position="225"/>
    </location>
</feature>
<comment type="caution">
    <text evidence="2">The sequence shown here is derived from an EMBL/GenBank/DDBJ whole genome shotgun (WGS) entry which is preliminary data.</text>
</comment>
<dbReference type="NCBIfam" id="TIGR03605">
    <property type="entry name" value="antibiot_sagB"/>
    <property type="match status" value="1"/>
</dbReference>
<dbReference type="Gene3D" id="3.40.109.10">
    <property type="entry name" value="NADH Oxidase"/>
    <property type="match status" value="1"/>
</dbReference>
<protein>
    <submittedName>
        <fullName evidence="2">Nitroreductase</fullName>
    </submittedName>
</protein>
<dbReference type="InterPro" id="IPR052544">
    <property type="entry name" value="Bacteriocin_Proc_Enz"/>
</dbReference>
<evidence type="ECO:0000259" key="1">
    <source>
        <dbReference type="Pfam" id="PF00881"/>
    </source>
</evidence>
<dbReference type="InterPro" id="IPR020051">
    <property type="entry name" value="SagB-type_dehydrogenase"/>
</dbReference>
<sequence>MTALERIEAVVSLHAVLDRTVSPSELPFDEHALPPVTCESVELPAATPLPACGFADVLQARRSRYDPAQTALRAGELSNMLHHSVVSSPTAGGMRELTLSFVLSRPGDELGAGVYRYARGRAEAVRPGDVREHLRASLLQPEFVDVFPVLLFVVADVEAPLEKYAMRHYRTMHVDAGVLVQNLYLVTEAMGLAGCAIAGFTDTRVASLLNLATTQLPVMAFALGRRS</sequence>
<dbReference type="SUPFAM" id="SSF55469">
    <property type="entry name" value="FMN-dependent nitroreductase-like"/>
    <property type="match status" value="1"/>
</dbReference>
<dbReference type="Pfam" id="PF00881">
    <property type="entry name" value="Nitroreductase"/>
    <property type="match status" value="1"/>
</dbReference>
<dbReference type="InterPro" id="IPR000415">
    <property type="entry name" value="Nitroreductase-like"/>
</dbReference>
<dbReference type="GO" id="GO:0016491">
    <property type="term" value="F:oxidoreductase activity"/>
    <property type="evidence" value="ECO:0007669"/>
    <property type="project" value="InterPro"/>
</dbReference>
<dbReference type="RefSeq" id="WP_099696845.1">
    <property type="nucleotide sequence ID" value="NZ_NOVD01000001.1"/>
</dbReference>
<dbReference type="CDD" id="cd02142">
    <property type="entry name" value="McbC_SagB-like_oxidoreductase"/>
    <property type="match status" value="1"/>
</dbReference>
<accession>A0A2A5JIL7</accession>
<name>A0A2A5JIL7_RHOSG</name>
<evidence type="ECO:0000313" key="2">
    <source>
        <dbReference type="EMBL" id="PCK29202.1"/>
    </source>
</evidence>
<gene>
    <name evidence="2" type="ORF">CHR55_02120</name>
</gene>
<dbReference type="AlphaFoldDB" id="A0A2A5JIL7"/>
<dbReference type="PANTHER" id="PTHR43745">
    <property type="entry name" value="NITROREDUCTASE MJ1384-RELATED"/>
    <property type="match status" value="1"/>
</dbReference>
<dbReference type="Proteomes" id="UP000230886">
    <property type="component" value="Unassembled WGS sequence"/>
</dbReference>
<dbReference type="PANTHER" id="PTHR43745:SF2">
    <property type="entry name" value="NITROREDUCTASE MJ1384-RELATED"/>
    <property type="match status" value="1"/>
</dbReference>